<proteinExistence type="predicted"/>
<dbReference type="Pfam" id="PF04402">
    <property type="entry name" value="SIMPL"/>
    <property type="match status" value="1"/>
</dbReference>
<dbReference type="Proteomes" id="UP001596528">
    <property type="component" value="Unassembled WGS sequence"/>
</dbReference>
<gene>
    <name evidence="1" type="ORF">ACFQWB_06395</name>
</gene>
<dbReference type="Gene3D" id="3.30.110.170">
    <property type="entry name" value="Protein of unknown function (DUF541), domain 1"/>
    <property type="match status" value="1"/>
</dbReference>
<dbReference type="Gene3D" id="3.30.70.2970">
    <property type="entry name" value="Protein of unknown function (DUF541), domain 2"/>
    <property type="match status" value="1"/>
</dbReference>
<name>A0ABW2V094_9BACL</name>
<accession>A0ABW2V094</accession>
<dbReference type="InterPro" id="IPR052022">
    <property type="entry name" value="26kDa_periplasmic_antigen"/>
</dbReference>
<dbReference type="RefSeq" id="WP_138788375.1">
    <property type="nucleotide sequence ID" value="NZ_JBHTGQ010000014.1"/>
</dbReference>
<dbReference type="InterPro" id="IPR007497">
    <property type="entry name" value="SIMPL/DUF541"/>
</dbReference>
<dbReference type="PANTHER" id="PTHR34387:SF1">
    <property type="entry name" value="PERIPLASMIC IMMUNOGENIC PROTEIN"/>
    <property type="match status" value="1"/>
</dbReference>
<sequence>MHEPSMPYVEVTGEATATAVPDQAVVVLGTVTEGPELQPVQAENAAISARVIESLLQLGIPRENIQTQDYRIEPRYDYQNGTPIFRGYRATHLLQVTTGNVEQTGLLVDTAVARGANVVSSIRFAVSRPELYENRALELALRNAGQKAATIARTLGAVLSPLPGFVQELPRAGEPVAFAASELAPSSAAPIQPGTWSLRAAVRVRYTLAR</sequence>
<reference evidence="2" key="1">
    <citation type="journal article" date="2019" name="Int. J. Syst. Evol. Microbiol.">
        <title>The Global Catalogue of Microorganisms (GCM) 10K type strain sequencing project: providing services to taxonomists for standard genome sequencing and annotation.</title>
        <authorList>
            <consortium name="The Broad Institute Genomics Platform"/>
            <consortium name="The Broad Institute Genome Sequencing Center for Infectious Disease"/>
            <person name="Wu L."/>
            <person name="Ma J."/>
        </authorList>
    </citation>
    <scope>NUCLEOTIDE SEQUENCE [LARGE SCALE GENOMIC DNA]</scope>
    <source>
        <strain evidence="2">JCM 18657</strain>
    </source>
</reference>
<keyword evidence="2" id="KW-1185">Reference proteome</keyword>
<dbReference type="PANTHER" id="PTHR34387">
    <property type="entry name" value="SLR1258 PROTEIN"/>
    <property type="match status" value="1"/>
</dbReference>
<protein>
    <submittedName>
        <fullName evidence="1">SIMPL domain-containing protein</fullName>
    </submittedName>
</protein>
<organism evidence="1 2">
    <name type="scientific">Paenibacillus thermoaerophilus</name>
    <dbReference type="NCBI Taxonomy" id="1215385"/>
    <lineage>
        <taxon>Bacteria</taxon>
        <taxon>Bacillati</taxon>
        <taxon>Bacillota</taxon>
        <taxon>Bacilli</taxon>
        <taxon>Bacillales</taxon>
        <taxon>Paenibacillaceae</taxon>
        <taxon>Paenibacillus</taxon>
    </lineage>
</organism>
<dbReference type="EMBL" id="JBHTGQ010000014">
    <property type="protein sequence ID" value="MFC7749572.1"/>
    <property type="molecule type" value="Genomic_DNA"/>
</dbReference>
<evidence type="ECO:0000313" key="2">
    <source>
        <dbReference type="Proteomes" id="UP001596528"/>
    </source>
</evidence>
<comment type="caution">
    <text evidence="1">The sequence shown here is derived from an EMBL/GenBank/DDBJ whole genome shotgun (WGS) entry which is preliminary data.</text>
</comment>
<evidence type="ECO:0000313" key="1">
    <source>
        <dbReference type="EMBL" id="MFC7749572.1"/>
    </source>
</evidence>